<feature type="transmembrane region" description="Helical" evidence="1">
    <location>
        <begin position="147"/>
        <end position="171"/>
    </location>
</feature>
<evidence type="ECO:0000256" key="1">
    <source>
        <dbReference type="SAM" id="Phobius"/>
    </source>
</evidence>
<dbReference type="InterPro" id="IPR037185">
    <property type="entry name" value="EmrE-like"/>
</dbReference>
<comment type="caution">
    <text evidence="3">The sequence shown here is derived from an EMBL/GenBank/DDBJ whole genome shotgun (WGS) entry which is preliminary data.</text>
</comment>
<evidence type="ECO:0000313" key="4">
    <source>
        <dbReference type="Proteomes" id="UP000028709"/>
    </source>
</evidence>
<dbReference type="EMBL" id="JPRJ01000057">
    <property type="protein sequence ID" value="KFF15481.1"/>
    <property type="molecule type" value="Genomic_DNA"/>
</dbReference>
<dbReference type="Proteomes" id="UP000028709">
    <property type="component" value="Unassembled WGS sequence"/>
</dbReference>
<feature type="transmembrane region" description="Helical" evidence="1">
    <location>
        <begin position="38"/>
        <end position="56"/>
    </location>
</feature>
<keyword evidence="4" id="KW-1185">Reference proteome</keyword>
<dbReference type="Pfam" id="PF00892">
    <property type="entry name" value="EamA"/>
    <property type="match status" value="2"/>
</dbReference>
<feature type="transmembrane region" description="Helical" evidence="1">
    <location>
        <begin position="121"/>
        <end position="141"/>
    </location>
</feature>
<accession>A0A086AFL7</accession>
<dbReference type="eggNOG" id="COG0697">
    <property type="taxonomic scope" value="Bacteria"/>
</dbReference>
<feature type="transmembrane region" description="Helical" evidence="1">
    <location>
        <begin position="240"/>
        <end position="261"/>
    </location>
</feature>
<protein>
    <recommendedName>
        <fullName evidence="2">EamA domain-containing protein</fullName>
    </recommendedName>
</protein>
<dbReference type="SUPFAM" id="SSF103481">
    <property type="entry name" value="Multidrug resistance efflux transporter EmrE"/>
    <property type="match status" value="2"/>
</dbReference>
<dbReference type="STRING" id="558152.IQ37_18590"/>
<keyword evidence="1" id="KW-1133">Transmembrane helix</keyword>
<sequence length="290" mass="31340">MMARYIIIVILGALSYGGLTSFAKVAYGQGYNASEITFAQTFLGSVVLWGIVVGRSVRKKTIQSVESIKLLLAGTSMGVATYSYYLSIEYIPASLAIVLLMQMTWMSVLAEWAVFKKKPSVVEILASAFIVIGSLLAANFLKIKESNFSVVGIALGLLSALLYTLYILFTSKLGKSTPVFEKSALMTTGSAFIIFAMNYKALSTSINFNFGLIQWGIFLAIFGTIIPPICFTVGMPKIGAGLSSTLLTLELPAAIFSAHVILGEKIYLIQIIGILMMIGAIVCINFLKKK</sequence>
<evidence type="ECO:0000259" key="2">
    <source>
        <dbReference type="Pfam" id="PF00892"/>
    </source>
</evidence>
<dbReference type="GO" id="GO:0016020">
    <property type="term" value="C:membrane"/>
    <property type="evidence" value="ECO:0007669"/>
    <property type="project" value="InterPro"/>
</dbReference>
<dbReference type="PANTHER" id="PTHR22911:SF137">
    <property type="entry name" value="SOLUTE CARRIER FAMILY 35 MEMBER G2-RELATED"/>
    <property type="match status" value="1"/>
</dbReference>
<feature type="transmembrane region" description="Helical" evidence="1">
    <location>
        <begin position="213"/>
        <end position="233"/>
    </location>
</feature>
<name>A0A086AFL7_9FLAO</name>
<feature type="domain" description="EamA" evidence="2">
    <location>
        <begin position="5"/>
        <end position="137"/>
    </location>
</feature>
<dbReference type="PANTHER" id="PTHR22911">
    <property type="entry name" value="ACYL-MALONYL CONDENSING ENZYME-RELATED"/>
    <property type="match status" value="1"/>
</dbReference>
<dbReference type="InterPro" id="IPR000620">
    <property type="entry name" value="EamA_dom"/>
</dbReference>
<organism evidence="3 4">
    <name type="scientific">Chryseobacterium piperi</name>
    <dbReference type="NCBI Taxonomy" id="558152"/>
    <lineage>
        <taxon>Bacteria</taxon>
        <taxon>Pseudomonadati</taxon>
        <taxon>Bacteroidota</taxon>
        <taxon>Flavobacteriia</taxon>
        <taxon>Flavobacteriales</taxon>
        <taxon>Weeksellaceae</taxon>
        <taxon>Chryseobacterium group</taxon>
        <taxon>Chryseobacterium</taxon>
    </lineage>
</organism>
<reference evidence="3 4" key="1">
    <citation type="submission" date="2014-07" db="EMBL/GenBank/DDBJ databases">
        <title>Genome of Chryseobacterium piperi CTM.</title>
        <authorList>
            <person name="Pipes S.E."/>
            <person name="Stropko S.J."/>
            <person name="Newman J.D."/>
        </authorList>
    </citation>
    <scope>NUCLEOTIDE SEQUENCE [LARGE SCALE GENOMIC DNA]</scope>
    <source>
        <strain evidence="3 4">CTM</strain>
    </source>
</reference>
<dbReference type="KEGG" id="cpip:CJF12_13790"/>
<dbReference type="AlphaFoldDB" id="A0A086AFL7"/>
<feature type="domain" description="EamA" evidence="2">
    <location>
        <begin position="152"/>
        <end position="285"/>
    </location>
</feature>
<feature type="transmembrane region" description="Helical" evidence="1">
    <location>
        <begin position="91"/>
        <end position="114"/>
    </location>
</feature>
<evidence type="ECO:0000313" key="3">
    <source>
        <dbReference type="EMBL" id="KFF15481.1"/>
    </source>
</evidence>
<keyword evidence="1" id="KW-0472">Membrane</keyword>
<dbReference type="OrthoDB" id="3180815at2"/>
<proteinExistence type="predicted"/>
<gene>
    <name evidence="3" type="ORF">IQ37_18590</name>
</gene>
<keyword evidence="1" id="KW-0812">Transmembrane</keyword>
<feature type="transmembrane region" description="Helical" evidence="1">
    <location>
        <begin position="267"/>
        <end position="287"/>
    </location>
</feature>